<comment type="caution">
    <text evidence="2">The sequence shown here is derived from an EMBL/GenBank/DDBJ whole genome shotgun (WGS) entry which is preliminary data.</text>
</comment>
<dbReference type="EMBL" id="JADYXP020000010">
    <property type="protein sequence ID" value="KAL0115557.1"/>
    <property type="molecule type" value="Genomic_DNA"/>
</dbReference>
<dbReference type="SUPFAM" id="SSF117281">
    <property type="entry name" value="Kelch motif"/>
    <property type="match status" value="2"/>
</dbReference>
<dbReference type="Proteomes" id="UP001430953">
    <property type="component" value="Unassembled WGS sequence"/>
</dbReference>
<feature type="compositionally biased region" description="Acidic residues" evidence="1">
    <location>
        <begin position="509"/>
        <end position="531"/>
    </location>
</feature>
<reference evidence="2 3" key="1">
    <citation type="submission" date="2023-03" db="EMBL/GenBank/DDBJ databases">
        <title>High recombination rates correlate with genetic variation in Cardiocondyla obscurior ants.</title>
        <authorList>
            <person name="Errbii M."/>
        </authorList>
    </citation>
    <scope>NUCLEOTIDE SEQUENCE [LARGE SCALE GENOMIC DNA]</scope>
    <source>
        <strain evidence="2">Alpha-2009</strain>
        <tissue evidence="2">Whole body</tissue>
    </source>
</reference>
<sequence length="531" mass="60383">MGKKKNKNKVSGQVKTALKTEKKLNVKQKKELAALGENDIEKVVAEIEREEARRQCIKEMIVNAPSRRVNFTLTAHPFENKLIMLGGEFHDGRQTIVYGDMFIYNINKQEWILMKAPGAPPPRCGHQAVATATNGGELWIFGGEFTSPSESQFYHYRDLWVFRFADKKWEKITASNGPSARSGHRMVHVKKQLLVFGGFHDNLKNSYKYFNDIHIFDLETYTWQKIETIGVAPTPRSGCIFLPTPDSKVVLYGGYSKEKIKKDLDRGCIHDDMFLLQADKNDATKYKWVSVKQTGTHISSRCGVSAALVLPTGNQALVFGGVYDNVDDEEEDICGTFYNDLFMLDLQKLHWRVVTLTEKKETTFVEGTEKRLRRRKKEESSEEVDQNNDSNEEIENLSNSIKPTVIIDDDGIFTVTIDSMASTTSSSSQLQPVSTSSTSNKKIFFPSSRINAGMAVKNNILYLYGGMMEDGNRQYTFSDFYTLDCRKLDEWKVLIADDLSLQTWFDSSESSEENECDDDSEQEQNDDNDTD</sequence>
<dbReference type="InterPro" id="IPR052588">
    <property type="entry name" value="Kelch_domain_protein"/>
</dbReference>
<organism evidence="2 3">
    <name type="scientific">Cardiocondyla obscurior</name>
    <dbReference type="NCBI Taxonomy" id="286306"/>
    <lineage>
        <taxon>Eukaryota</taxon>
        <taxon>Metazoa</taxon>
        <taxon>Ecdysozoa</taxon>
        <taxon>Arthropoda</taxon>
        <taxon>Hexapoda</taxon>
        <taxon>Insecta</taxon>
        <taxon>Pterygota</taxon>
        <taxon>Neoptera</taxon>
        <taxon>Endopterygota</taxon>
        <taxon>Hymenoptera</taxon>
        <taxon>Apocrita</taxon>
        <taxon>Aculeata</taxon>
        <taxon>Formicoidea</taxon>
        <taxon>Formicidae</taxon>
        <taxon>Myrmicinae</taxon>
        <taxon>Cardiocondyla</taxon>
    </lineage>
</organism>
<protein>
    <recommendedName>
        <fullName evidence="4">Kelch repeat-containing protein</fullName>
    </recommendedName>
</protein>
<dbReference type="Pfam" id="PF24681">
    <property type="entry name" value="Kelch_KLHDC2_KLHL20_DRC7"/>
    <property type="match status" value="1"/>
</dbReference>
<evidence type="ECO:0000313" key="3">
    <source>
        <dbReference type="Proteomes" id="UP001430953"/>
    </source>
</evidence>
<feature type="region of interest" description="Disordered" evidence="1">
    <location>
        <begin position="365"/>
        <end position="395"/>
    </location>
</feature>
<dbReference type="Gene3D" id="2.120.10.80">
    <property type="entry name" value="Kelch-type beta propeller"/>
    <property type="match status" value="1"/>
</dbReference>
<gene>
    <name evidence="2" type="ORF">PUN28_010819</name>
</gene>
<feature type="region of interest" description="Disordered" evidence="1">
    <location>
        <begin position="506"/>
        <end position="531"/>
    </location>
</feature>
<proteinExistence type="predicted"/>
<keyword evidence="3" id="KW-1185">Reference proteome</keyword>
<accession>A0AAW2FNS9</accession>
<dbReference type="InterPro" id="IPR015915">
    <property type="entry name" value="Kelch-typ_b-propeller"/>
</dbReference>
<dbReference type="PANTHER" id="PTHR46063">
    <property type="entry name" value="KELCH DOMAIN-CONTAINING PROTEIN"/>
    <property type="match status" value="1"/>
</dbReference>
<evidence type="ECO:0000313" key="2">
    <source>
        <dbReference type="EMBL" id="KAL0115557.1"/>
    </source>
</evidence>
<evidence type="ECO:0008006" key="4">
    <source>
        <dbReference type="Google" id="ProtNLM"/>
    </source>
</evidence>
<dbReference type="AlphaFoldDB" id="A0AAW2FNS9"/>
<name>A0AAW2FNS9_9HYME</name>
<evidence type="ECO:0000256" key="1">
    <source>
        <dbReference type="SAM" id="MobiDB-lite"/>
    </source>
</evidence>
<dbReference type="PANTHER" id="PTHR46063:SF1">
    <property type="entry name" value="KELCH DOMAIN-CONTAINING PROTEIN 4"/>
    <property type="match status" value="1"/>
</dbReference>
<feature type="compositionally biased region" description="Acidic residues" evidence="1">
    <location>
        <begin position="380"/>
        <end position="395"/>
    </location>
</feature>